<dbReference type="PROSITE" id="PS51679">
    <property type="entry name" value="SAM_MT_C5"/>
    <property type="match status" value="1"/>
</dbReference>
<feature type="compositionally biased region" description="Basic and acidic residues" evidence="13">
    <location>
        <begin position="39"/>
        <end position="53"/>
    </location>
</feature>
<dbReference type="InterPro" id="IPR018117">
    <property type="entry name" value="C5_DNA_meth_AS"/>
</dbReference>
<dbReference type="PROSITE" id="PS00094">
    <property type="entry name" value="C5_MTASE_1"/>
    <property type="match status" value="1"/>
</dbReference>
<accession>A0A0E0HXG6</accession>
<dbReference type="Pfam" id="PF01426">
    <property type="entry name" value="BAH"/>
    <property type="match status" value="2"/>
</dbReference>
<keyword evidence="2 8" id="KW-0489">Methyltransferase</keyword>
<reference evidence="15" key="1">
    <citation type="submission" date="2015-04" db="UniProtKB">
        <authorList>
            <consortium name="EnsemblPlants"/>
        </authorList>
    </citation>
    <scope>IDENTIFICATION</scope>
    <source>
        <strain evidence="15">SL10</strain>
    </source>
</reference>
<dbReference type="Gene3D" id="3.40.50.150">
    <property type="entry name" value="Vaccinia Virus protein VP39"/>
    <property type="match status" value="1"/>
</dbReference>
<dbReference type="InterPro" id="IPR022702">
    <property type="entry name" value="Cytosine_MeTrfase1_RFD"/>
</dbReference>
<evidence type="ECO:0000256" key="6">
    <source>
        <dbReference type="ARBA" id="ARBA00023125"/>
    </source>
</evidence>
<dbReference type="NCBIfam" id="TIGR00675">
    <property type="entry name" value="dcm"/>
    <property type="match status" value="1"/>
</dbReference>
<keyword evidence="16" id="KW-1185">Reference proteome</keyword>
<comment type="subcellular location">
    <subcellularLocation>
        <location evidence="1 8">Nucleus</location>
    </subcellularLocation>
</comment>
<dbReference type="Pfam" id="PF12047">
    <property type="entry name" value="DNMT1-RFD"/>
    <property type="match status" value="2"/>
</dbReference>
<feature type="domain" description="BAH" evidence="14">
    <location>
        <begin position="759"/>
        <end position="891"/>
    </location>
</feature>
<evidence type="ECO:0000256" key="13">
    <source>
        <dbReference type="SAM" id="MobiDB-lite"/>
    </source>
</evidence>
<keyword evidence="4 8" id="KW-0949">S-adenosyl-L-methionine</keyword>
<dbReference type="CDD" id="cd04708">
    <property type="entry name" value="BAH_plantDCM_II"/>
    <property type="match status" value="1"/>
</dbReference>
<dbReference type="GO" id="GO:0003677">
    <property type="term" value="F:DNA binding"/>
    <property type="evidence" value="ECO:0007669"/>
    <property type="project" value="UniProtKB-KW"/>
</dbReference>
<organism evidence="15">
    <name type="scientific">Oryza nivara</name>
    <name type="common">Indian wild rice</name>
    <name type="synonym">Oryza sativa f. spontanea</name>
    <dbReference type="NCBI Taxonomy" id="4536"/>
    <lineage>
        <taxon>Eukaryota</taxon>
        <taxon>Viridiplantae</taxon>
        <taxon>Streptophyta</taxon>
        <taxon>Embryophyta</taxon>
        <taxon>Tracheophyta</taxon>
        <taxon>Spermatophyta</taxon>
        <taxon>Magnoliopsida</taxon>
        <taxon>Liliopsida</taxon>
        <taxon>Poales</taxon>
        <taxon>Poaceae</taxon>
        <taxon>BOP clade</taxon>
        <taxon>Oryzoideae</taxon>
        <taxon>Oryzeae</taxon>
        <taxon>Oryzinae</taxon>
        <taxon>Oryza</taxon>
    </lineage>
</organism>
<feature type="active site" evidence="9 10">
    <location>
        <position position="1230"/>
    </location>
</feature>
<evidence type="ECO:0000256" key="11">
    <source>
        <dbReference type="RuleBase" id="RU000416"/>
    </source>
</evidence>
<evidence type="ECO:0000256" key="9">
    <source>
        <dbReference type="PIRSR" id="PIRSR037404-1"/>
    </source>
</evidence>
<dbReference type="EnsemblPlants" id="ONIVA07G04070.1">
    <property type="protein sequence ID" value="ONIVA07G04070.1"/>
    <property type="gene ID" value="ONIVA07G04070"/>
</dbReference>
<evidence type="ECO:0000313" key="15">
    <source>
        <dbReference type="EnsemblPlants" id="ONIVA07G04070.1"/>
    </source>
</evidence>
<feature type="compositionally biased region" description="Polar residues" evidence="13">
    <location>
        <begin position="715"/>
        <end position="724"/>
    </location>
</feature>
<dbReference type="InterPro" id="IPR050390">
    <property type="entry name" value="C5-Methyltransferase"/>
</dbReference>
<dbReference type="FunFam" id="3.40.50.150:FF:000108">
    <property type="entry name" value="DNA (cytosine-5)-methyltransferase"/>
    <property type="match status" value="1"/>
</dbReference>
<evidence type="ECO:0000256" key="1">
    <source>
        <dbReference type="ARBA" id="ARBA00004123"/>
    </source>
</evidence>
<keyword evidence="6 8" id="KW-0238">DNA-binding</keyword>
<dbReference type="PROSITE" id="PS00095">
    <property type="entry name" value="C5_MTASE_2"/>
    <property type="match status" value="1"/>
</dbReference>
<dbReference type="FunFam" id="2.30.30.490:FF:000013">
    <property type="entry name" value="DNA (cytosine-5)-methyltransferase"/>
    <property type="match status" value="1"/>
</dbReference>
<dbReference type="InterPro" id="IPR001025">
    <property type="entry name" value="BAH_dom"/>
</dbReference>
<dbReference type="FunFam" id="3.40.50.150:FF:000128">
    <property type="entry name" value="DNA (cytosine-5)-methyltransferase"/>
    <property type="match status" value="1"/>
</dbReference>
<dbReference type="EC" id="2.1.1.37" evidence="8"/>
<dbReference type="Proteomes" id="UP000006591">
    <property type="component" value="Chromosome 7"/>
</dbReference>
<feature type="region of interest" description="Disordered" evidence="13">
    <location>
        <begin position="31"/>
        <end position="73"/>
    </location>
</feature>
<sequence length="1571" mass="177017">MHVTLFKGNKLTIVWPSKVLDLCINKRDRGKKRCRAKPQKKDEDTTDKGKLDEGPLDATKEMNGVGKGDSRAACKRPRRAAACSDFKEKSVRLSDKSSVVATNGNKMEEEEMDAVKLTKLGPEVQRPCRKLIDFILHDADGKLQPFEMSEIDDFFITALIMPMDDDLEKDRQKGVRCEGFGRIEDWAISGYDEGTAVVWVSTEVADYECVKPAGNYKSYYDHFYEKAQVCVEVYRKLARSVGGNPNLGLEELLASVVRSINAIKGYSGTLSKDFVISNGEFVYNQLIGLDETANTDDEKFATLPVLLALRDGCKSRVEVSKLQPNISNGSLKINDAECKEVSEDDDEKLARLLQQEEEWKMMKQRGKRGTTSQKNVYIKISEAEIANDYPLPAYYKPSSQEMDEYIFDSEDSFYSDVPVRILNNWALYNADSRLIPLELIPMKAGAENDIVVFGSGFMREDDGSCCSTAESAKLSSSSSSNHQDAGVSIYLSPIKEWVIEFGGSMICITIRTDVAWYKLRQPTKQYAPWCEPVLKTARLSVSIITLLKEQSRASKLSFADVIKKVAEFDKGSPAFVSSNVALVERYIVVHGQIILQQFSDFPDETIRRSAFATGLLMKMEQRRHTKLVMKKKVQVMRGENLNPSATMGPASRRKVMRATTTRLINRIWSDYYAHHFPEDSKDADANEAKEIDDELEENEDEDAEEEAQIEEENVSKTPPSTRSRKLVSQTCKEIRWEGEAIGKTPSGEALYKCAYVRELRINVGRTVALEDDSGELVMCFVEYMFQKLNGAKMVHGRLLQKGSETVLGNAANERDLFLTNECLEFELEDIKELMSVNLQSLPWGHKYRKENAEADRIERAKAEDRKKKGLPMEYLCKSLYWPEKGAFFSLPHDKLGLGNGFCSSCQQKEPDCDELQILSKNSFIYRNITYNVNDYLYIRPEFFSQEEDRATFKGGRNVGLKPYVVCHLLDVHEPAGSRKIHPASTKISVRRFYRPDDISSAKAYVSDIREIFLLTLASILFLDQVYYSENIVKVPVDMIEGKCEVKKKIDISNSDVPVMVEHEFFCEHFYDPATGALKQLPPNVKLMSVQQKATGALKKNKGKQICESDQVDSDKCTKVSKENRLATLDIFAGCGGLSEGLQQAGVSFTKWAIEYEEPAGEAFTKNHPEAAVFVDNCNVILKAIMDKCGDADDCISTSEAAEQAAKFSQDNIMNLPVPGEVEFINGGPPCQGFSGMNRFNQSPWSKVQCEMILAFLSFAEYFRPRFFLLENVRNFVSFNKGQTFRLTVASLLEMGYQVRFGILEAGTFGVAQSRKRAFIWAAAPGETLPDWPEPMHVFASPELKINLPDGKYYAAAKSTAGGAPFRAITVRDTIGDLPKVENGASKLLLEYGGEPISWFQKKIRGNTIALNDHVSKEMNELNLIRCQRIPKRPGCDWHDLPDEKRNVNRYERVQVKLSSGQLVDLIPWCLPNTAKRHNQWKGLYGRLDWEGNFPTSVTDPQPMGKVGMCFHPDQDRIITVRECARSQGFPDNYQFAGNIQSKHRQIGNAVPPPLAFALGRKLKEAVDAKRQ</sequence>
<evidence type="ECO:0000256" key="12">
    <source>
        <dbReference type="RuleBase" id="RU000417"/>
    </source>
</evidence>
<keyword evidence="3 8" id="KW-0808">Transferase</keyword>
<dbReference type="InterPro" id="IPR029063">
    <property type="entry name" value="SAM-dependent_MTases_sf"/>
</dbReference>
<proteinExistence type="inferred from homology"/>
<dbReference type="GO" id="GO:0005634">
    <property type="term" value="C:nucleus"/>
    <property type="evidence" value="ECO:0007669"/>
    <property type="project" value="UniProtKB-SubCell"/>
</dbReference>
<comment type="similarity">
    <text evidence="8 10 11">Belongs to the class I-like SAM-binding methyltransferase superfamily. C5-methyltransferase family.</text>
</comment>
<evidence type="ECO:0000313" key="16">
    <source>
        <dbReference type="Proteomes" id="UP000006591"/>
    </source>
</evidence>
<dbReference type="OMA" id="KINDAEC"/>
<dbReference type="HOGENOM" id="CLU_002247_0_0_1"/>
<keyword evidence="7 8" id="KW-0539">Nucleus</keyword>
<feature type="compositionally biased region" description="Basic and acidic residues" evidence="13">
    <location>
        <begin position="679"/>
        <end position="689"/>
    </location>
</feature>
<dbReference type="PIRSF" id="PIRSF037404">
    <property type="entry name" value="DNMT1"/>
    <property type="match status" value="1"/>
</dbReference>
<dbReference type="Gene3D" id="3.90.120.10">
    <property type="entry name" value="DNA Methylase, subunit A, domain 2"/>
    <property type="match status" value="1"/>
</dbReference>
<dbReference type="GO" id="GO:0003886">
    <property type="term" value="F:DNA (cytosine-5-)-methyltransferase activity"/>
    <property type="evidence" value="ECO:0007669"/>
    <property type="project" value="UniProtKB-UniRule"/>
</dbReference>
<keyword evidence="5" id="KW-0677">Repeat</keyword>
<reference evidence="15" key="2">
    <citation type="submission" date="2018-04" db="EMBL/GenBank/DDBJ databases">
        <title>OnivRS2 (Oryza nivara Reference Sequence Version 2).</title>
        <authorList>
            <person name="Zhang J."/>
            <person name="Kudrna D."/>
            <person name="Lee S."/>
            <person name="Talag J."/>
            <person name="Rajasekar S."/>
            <person name="Welchert J."/>
            <person name="Hsing Y.-I."/>
            <person name="Wing R.A."/>
        </authorList>
    </citation>
    <scope>NUCLEOTIDE SEQUENCE [LARGE SCALE GENOMIC DNA]</scope>
    <source>
        <strain evidence="15">SL10</strain>
    </source>
</reference>
<dbReference type="Gramene" id="ONIVA07G04070.1">
    <property type="protein sequence ID" value="ONIVA07G04070.1"/>
    <property type="gene ID" value="ONIVA07G04070"/>
</dbReference>
<comment type="catalytic activity">
    <reaction evidence="8 12">
        <text>a 2'-deoxycytidine in DNA + S-adenosyl-L-methionine = a 5-methyl-2'-deoxycytidine in DNA + S-adenosyl-L-homocysteine + H(+)</text>
        <dbReference type="Rhea" id="RHEA:13681"/>
        <dbReference type="Rhea" id="RHEA-COMP:11369"/>
        <dbReference type="Rhea" id="RHEA-COMP:11370"/>
        <dbReference type="ChEBI" id="CHEBI:15378"/>
        <dbReference type="ChEBI" id="CHEBI:57856"/>
        <dbReference type="ChEBI" id="CHEBI:59789"/>
        <dbReference type="ChEBI" id="CHEBI:85452"/>
        <dbReference type="ChEBI" id="CHEBI:85454"/>
        <dbReference type="EC" id="2.1.1.37"/>
    </reaction>
</comment>
<dbReference type="Pfam" id="PF00145">
    <property type="entry name" value="DNA_methylase"/>
    <property type="match status" value="1"/>
</dbReference>
<dbReference type="InterPro" id="IPR043151">
    <property type="entry name" value="BAH_sf"/>
</dbReference>
<dbReference type="InterPro" id="IPR031303">
    <property type="entry name" value="C5_meth_CS"/>
</dbReference>
<evidence type="ECO:0000256" key="5">
    <source>
        <dbReference type="ARBA" id="ARBA00022737"/>
    </source>
</evidence>
<dbReference type="SUPFAM" id="SSF53335">
    <property type="entry name" value="S-adenosyl-L-methionine-dependent methyltransferases"/>
    <property type="match status" value="1"/>
</dbReference>
<dbReference type="GO" id="GO:0003682">
    <property type="term" value="F:chromatin binding"/>
    <property type="evidence" value="ECO:0007669"/>
    <property type="project" value="UniProtKB-UniRule"/>
</dbReference>
<evidence type="ECO:0000256" key="2">
    <source>
        <dbReference type="ARBA" id="ARBA00022603"/>
    </source>
</evidence>
<protein>
    <recommendedName>
        <fullName evidence="8">DNA (cytosine-5)-methyltransferase</fullName>
        <ecNumber evidence="8">2.1.1.37</ecNumber>
    </recommendedName>
</protein>
<dbReference type="PROSITE" id="PS51038">
    <property type="entry name" value="BAH"/>
    <property type="match status" value="2"/>
</dbReference>
<evidence type="ECO:0000256" key="8">
    <source>
        <dbReference type="PIRNR" id="PIRNR037404"/>
    </source>
</evidence>
<dbReference type="GO" id="GO:0044027">
    <property type="term" value="P:negative regulation of gene expression via chromosomal CpG island methylation"/>
    <property type="evidence" value="ECO:0007669"/>
    <property type="project" value="EnsemblPlants"/>
</dbReference>
<name>A0A0E0HXG6_ORYNI</name>
<evidence type="ECO:0000259" key="14">
    <source>
        <dbReference type="PROSITE" id="PS51038"/>
    </source>
</evidence>
<dbReference type="PRINTS" id="PR00105">
    <property type="entry name" value="C5METTRFRASE"/>
</dbReference>
<evidence type="ECO:0000256" key="3">
    <source>
        <dbReference type="ARBA" id="ARBA00022679"/>
    </source>
</evidence>
<dbReference type="GO" id="GO:0006346">
    <property type="term" value="P:DNA methylation-dependent constitutive heterochromatin formation"/>
    <property type="evidence" value="ECO:0007669"/>
    <property type="project" value="InterPro"/>
</dbReference>
<dbReference type="FunFam" id="3.90.120.10:FF:000004">
    <property type="entry name" value="DNA (cytosine-5)-methyltransferase"/>
    <property type="match status" value="1"/>
</dbReference>
<feature type="region of interest" description="Disordered" evidence="13">
    <location>
        <begin position="679"/>
        <end position="724"/>
    </location>
</feature>
<dbReference type="STRING" id="4536.A0A0E0HXG6"/>
<dbReference type="GO" id="GO:0071514">
    <property type="term" value="P:genomic imprinting"/>
    <property type="evidence" value="ECO:0007669"/>
    <property type="project" value="EnsemblPlants"/>
</dbReference>
<dbReference type="GO" id="GO:0032259">
    <property type="term" value="P:methylation"/>
    <property type="evidence" value="ECO:0007669"/>
    <property type="project" value="UniProtKB-KW"/>
</dbReference>
<dbReference type="FunFam" id="2.30.30.490:FF:000009">
    <property type="entry name" value="DNA (cytosine-5)-methyltransferase"/>
    <property type="match status" value="1"/>
</dbReference>
<feature type="domain" description="BAH" evidence="14">
    <location>
        <begin position="928"/>
        <end position="1081"/>
    </location>
</feature>
<dbReference type="InterPro" id="IPR001525">
    <property type="entry name" value="C5_MeTfrase"/>
</dbReference>
<evidence type="ECO:0000256" key="4">
    <source>
        <dbReference type="ARBA" id="ARBA00022691"/>
    </source>
</evidence>
<dbReference type="FunFam" id="3.90.120.10:FF:000002">
    <property type="entry name" value="DNA (cytosine-5)-methyltransferase"/>
    <property type="match status" value="1"/>
</dbReference>
<dbReference type="Gene3D" id="2.30.30.490">
    <property type="match status" value="2"/>
</dbReference>
<dbReference type="PANTHER" id="PTHR10629">
    <property type="entry name" value="CYTOSINE-SPECIFIC METHYLTRANSFERASE"/>
    <property type="match status" value="1"/>
</dbReference>
<evidence type="ECO:0000256" key="7">
    <source>
        <dbReference type="ARBA" id="ARBA00023242"/>
    </source>
</evidence>
<evidence type="ECO:0000256" key="10">
    <source>
        <dbReference type="PROSITE-ProRule" id="PRU01016"/>
    </source>
</evidence>
<dbReference type="eggNOG" id="ENOG502QPKK">
    <property type="taxonomic scope" value="Eukaryota"/>
</dbReference>
<dbReference type="GO" id="GO:0009793">
    <property type="term" value="P:embryo development ending in seed dormancy"/>
    <property type="evidence" value="ECO:0007669"/>
    <property type="project" value="EnsemblPlants"/>
</dbReference>
<feature type="compositionally biased region" description="Acidic residues" evidence="13">
    <location>
        <begin position="690"/>
        <end position="712"/>
    </location>
</feature>
<dbReference type="PANTHER" id="PTHR10629:SF52">
    <property type="entry name" value="DNA (CYTOSINE-5)-METHYLTRANSFERASE 1"/>
    <property type="match status" value="1"/>
</dbReference>
<dbReference type="SMART" id="SM00439">
    <property type="entry name" value="BAH"/>
    <property type="match status" value="2"/>
</dbReference>